<sequence length="40" mass="4649">LACCRIYHSPTISQLICWWLSLGVWNVNKTQTERDVHCSS</sequence>
<organism evidence="1 2">
    <name type="scientific">Tinamus guttatus</name>
    <name type="common">White-throated tinamou</name>
    <dbReference type="NCBI Taxonomy" id="94827"/>
    <lineage>
        <taxon>Eukaryota</taxon>
        <taxon>Metazoa</taxon>
        <taxon>Chordata</taxon>
        <taxon>Craniata</taxon>
        <taxon>Vertebrata</taxon>
        <taxon>Euteleostomi</taxon>
        <taxon>Archelosauria</taxon>
        <taxon>Archosauria</taxon>
        <taxon>Dinosauria</taxon>
        <taxon>Saurischia</taxon>
        <taxon>Theropoda</taxon>
        <taxon>Coelurosauria</taxon>
        <taxon>Aves</taxon>
        <taxon>Palaeognathae</taxon>
        <taxon>Tinamiformes</taxon>
        <taxon>Tinamidae</taxon>
        <taxon>Tinamus</taxon>
    </lineage>
</organism>
<feature type="non-terminal residue" evidence="1">
    <location>
        <position position="40"/>
    </location>
</feature>
<gene>
    <name evidence="1" type="ORF">N309_03740</name>
</gene>
<feature type="non-terminal residue" evidence="1">
    <location>
        <position position="1"/>
    </location>
</feature>
<dbReference type="Proteomes" id="UP000053641">
    <property type="component" value="Unassembled WGS sequence"/>
</dbReference>
<evidence type="ECO:0000313" key="1">
    <source>
        <dbReference type="EMBL" id="KGL81877.1"/>
    </source>
</evidence>
<reference evidence="1 2" key="1">
    <citation type="submission" date="2014-06" db="EMBL/GenBank/DDBJ databases">
        <title>Genome evolution of avian class.</title>
        <authorList>
            <person name="Zhang G."/>
            <person name="Li C."/>
        </authorList>
    </citation>
    <scope>NUCLEOTIDE SEQUENCE [LARGE SCALE GENOMIC DNA]</scope>
    <source>
        <strain evidence="1">BGI_N309</strain>
    </source>
</reference>
<accession>A0A099ZJ91</accession>
<evidence type="ECO:0000313" key="2">
    <source>
        <dbReference type="Proteomes" id="UP000053641"/>
    </source>
</evidence>
<keyword evidence="2" id="KW-1185">Reference proteome</keyword>
<name>A0A099ZJ91_TINGU</name>
<dbReference type="EMBL" id="KL894588">
    <property type="protein sequence ID" value="KGL81877.1"/>
    <property type="molecule type" value="Genomic_DNA"/>
</dbReference>
<proteinExistence type="predicted"/>
<dbReference type="AlphaFoldDB" id="A0A099ZJ91"/>
<protein>
    <submittedName>
        <fullName evidence="1">Uncharacterized protein</fullName>
    </submittedName>
</protein>